<keyword evidence="2" id="KW-1185">Reference proteome</keyword>
<gene>
    <name evidence="1" type="ORF">CCACVL1_22976</name>
</gene>
<accession>A0A1R3GVV9</accession>
<dbReference type="Gramene" id="OMO62177">
    <property type="protein sequence ID" value="OMO62177"/>
    <property type="gene ID" value="CCACVL1_22976"/>
</dbReference>
<dbReference type="Proteomes" id="UP000188268">
    <property type="component" value="Unassembled WGS sequence"/>
</dbReference>
<dbReference type="EMBL" id="AWWV01013308">
    <property type="protein sequence ID" value="OMO62177.1"/>
    <property type="molecule type" value="Genomic_DNA"/>
</dbReference>
<protein>
    <submittedName>
        <fullName evidence="1">Uncharacterized protein</fullName>
    </submittedName>
</protein>
<reference evidence="1 2" key="1">
    <citation type="submission" date="2013-09" db="EMBL/GenBank/DDBJ databases">
        <title>Corchorus capsularis genome sequencing.</title>
        <authorList>
            <person name="Alam M."/>
            <person name="Haque M.S."/>
            <person name="Islam M.S."/>
            <person name="Emdad E.M."/>
            <person name="Islam M.M."/>
            <person name="Ahmed B."/>
            <person name="Halim A."/>
            <person name="Hossen Q.M.M."/>
            <person name="Hossain M.Z."/>
            <person name="Ahmed R."/>
            <person name="Khan M.M."/>
            <person name="Islam R."/>
            <person name="Rashid M.M."/>
            <person name="Khan S.A."/>
            <person name="Rahman M.S."/>
            <person name="Alam M."/>
        </authorList>
    </citation>
    <scope>NUCLEOTIDE SEQUENCE [LARGE SCALE GENOMIC DNA]</scope>
    <source>
        <strain evidence="2">cv. CVL-1</strain>
        <tissue evidence="1">Whole seedling</tissue>
    </source>
</reference>
<sequence length="45" mass="5289">MAKLNVEESTLPNLGIRNSLQPNYEWAHFCVELQIRLTAQFRFIP</sequence>
<evidence type="ECO:0000313" key="2">
    <source>
        <dbReference type="Proteomes" id="UP000188268"/>
    </source>
</evidence>
<organism evidence="1 2">
    <name type="scientific">Corchorus capsularis</name>
    <name type="common">Jute</name>
    <dbReference type="NCBI Taxonomy" id="210143"/>
    <lineage>
        <taxon>Eukaryota</taxon>
        <taxon>Viridiplantae</taxon>
        <taxon>Streptophyta</taxon>
        <taxon>Embryophyta</taxon>
        <taxon>Tracheophyta</taxon>
        <taxon>Spermatophyta</taxon>
        <taxon>Magnoliopsida</taxon>
        <taxon>eudicotyledons</taxon>
        <taxon>Gunneridae</taxon>
        <taxon>Pentapetalae</taxon>
        <taxon>rosids</taxon>
        <taxon>malvids</taxon>
        <taxon>Malvales</taxon>
        <taxon>Malvaceae</taxon>
        <taxon>Grewioideae</taxon>
        <taxon>Apeibeae</taxon>
        <taxon>Corchorus</taxon>
    </lineage>
</organism>
<name>A0A1R3GVV9_COCAP</name>
<evidence type="ECO:0000313" key="1">
    <source>
        <dbReference type="EMBL" id="OMO62177.1"/>
    </source>
</evidence>
<comment type="caution">
    <text evidence="1">The sequence shown here is derived from an EMBL/GenBank/DDBJ whole genome shotgun (WGS) entry which is preliminary data.</text>
</comment>
<dbReference type="AlphaFoldDB" id="A0A1R3GVV9"/>
<proteinExistence type="predicted"/>